<dbReference type="InterPro" id="IPR029058">
    <property type="entry name" value="AB_hydrolase_fold"/>
</dbReference>
<dbReference type="Proteomes" id="UP000004394">
    <property type="component" value="Unassembled WGS sequence"/>
</dbReference>
<dbReference type="PANTHER" id="PTHR43265:SF1">
    <property type="entry name" value="ESTERASE ESTD"/>
    <property type="match status" value="1"/>
</dbReference>
<proteinExistence type="predicted"/>
<evidence type="ECO:0000256" key="1">
    <source>
        <dbReference type="SAM" id="SignalP"/>
    </source>
</evidence>
<dbReference type="PANTHER" id="PTHR43265">
    <property type="entry name" value="ESTERASE ESTD"/>
    <property type="match status" value="1"/>
</dbReference>
<comment type="caution">
    <text evidence="3">The sequence shown here is derived from an EMBL/GenBank/DDBJ whole genome shotgun (WGS) entry which is preliminary data.</text>
</comment>
<dbReference type="eggNOG" id="COG1073">
    <property type="taxonomic scope" value="Bacteria"/>
</dbReference>
<dbReference type="EMBL" id="AEEI01000050">
    <property type="protein sequence ID" value="EFM01540.1"/>
    <property type="molecule type" value="Genomic_DNA"/>
</dbReference>
<dbReference type="Pfam" id="PF02129">
    <property type="entry name" value="Peptidase_S15"/>
    <property type="match status" value="1"/>
</dbReference>
<dbReference type="SUPFAM" id="SSF53474">
    <property type="entry name" value="alpha/beta-Hydrolases"/>
    <property type="match status" value="1"/>
</dbReference>
<keyword evidence="4" id="KW-1185">Reference proteome</keyword>
<dbReference type="AlphaFoldDB" id="E0NU07"/>
<dbReference type="GO" id="GO:0052689">
    <property type="term" value="F:carboxylic ester hydrolase activity"/>
    <property type="evidence" value="ECO:0007669"/>
    <property type="project" value="TreeGrafter"/>
</dbReference>
<accession>E0NU07</accession>
<reference evidence="3" key="1">
    <citation type="submission" date="2010-07" db="EMBL/GenBank/DDBJ databases">
        <authorList>
            <person name="Muzny D."/>
            <person name="Qin X."/>
            <person name="Deng J."/>
            <person name="Jiang H."/>
            <person name="Liu Y."/>
            <person name="Qu J."/>
            <person name="Song X.-Z."/>
            <person name="Zhang L."/>
            <person name="Thornton R."/>
            <person name="Coyle M."/>
            <person name="Francisco L."/>
            <person name="Jackson L."/>
            <person name="Javaid M."/>
            <person name="Korchina V."/>
            <person name="Kovar C."/>
            <person name="Mata R."/>
            <person name="Mathew T."/>
            <person name="Ngo R."/>
            <person name="Nguyen L."/>
            <person name="Nguyen N."/>
            <person name="Okwuonu G."/>
            <person name="Ongeri F."/>
            <person name="Pham C."/>
            <person name="Simmons D."/>
            <person name="Wilczek-Boney K."/>
            <person name="Hale W."/>
            <person name="Jakkamsetti A."/>
            <person name="Pham P."/>
            <person name="Ruth R."/>
            <person name="San Lucas F."/>
            <person name="Warren J."/>
            <person name="Zhang J."/>
            <person name="Zhao Z."/>
            <person name="Zhou C."/>
            <person name="Zhu D."/>
            <person name="Lee S."/>
            <person name="Bess C."/>
            <person name="Blankenburg K."/>
            <person name="Forbes L."/>
            <person name="Fu Q."/>
            <person name="Gubbala S."/>
            <person name="Hirani K."/>
            <person name="Jayaseelan J.C."/>
            <person name="Lara F."/>
            <person name="Munidasa M."/>
            <person name="Palculict T."/>
            <person name="Patil S."/>
            <person name="Pu L.-L."/>
            <person name="Saada N."/>
            <person name="Tang L."/>
            <person name="Weissenberger G."/>
            <person name="Zhu Y."/>
            <person name="Hemphill L."/>
            <person name="Shang Y."/>
            <person name="Youmans B."/>
            <person name="Ayvaz T."/>
            <person name="Ross M."/>
            <person name="Santibanez J."/>
            <person name="Aqrawi P."/>
            <person name="Gross S."/>
            <person name="Joshi V."/>
            <person name="Fowler G."/>
            <person name="Nazareth L."/>
            <person name="Reid J."/>
            <person name="Worley K."/>
            <person name="Petrosino J."/>
            <person name="Highlander S."/>
            <person name="Gibbs R."/>
        </authorList>
    </citation>
    <scope>NUCLEOTIDE SEQUENCE [LARGE SCALE GENOMIC DNA]</scope>
    <source>
        <strain evidence="3">DSM 16973</strain>
    </source>
</reference>
<protein>
    <recommendedName>
        <fullName evidence="2">Xaa-Pro dipeptidyl-peptidase-like domain-containing protein</fullName>
    </recommendedName>
</protein>
<dbReference type="RefSeq" id="WP_006949862.1">
    <property type="nucleotide sequence ID" value="NZ_BAJI01000010.1"/>
</dbReference>
<gene>
    <name evidence="3" type="ORF">HMPREF0658_1660</name>
</gene>
<name>E0NU07_9BACT</name>
<dbReference type="BioCyc" id="PMAR862515-HMP:GMOO-1685-MONOMER"/>
<dbReference type="OrthoDB" id="9809549at2"/>
<feature type="domain" description="Xaa-Pro dipeptidyl-peptidase-like" evidence="2">
    <location>
        <begin position="152"/>
        <end position="395"/>
    </location>
</feature>
<dbReference type="HOGENOM" id="CLU_033707_2_0_10"/>
<feature type="chain" id="PRO_5003138359" description="Xaa-Pro dipeptidyl-peptidase-like domain-containing protein" evidence="1">
    <location>
        <begin position="20"/>
        <end position="457"/>
    </location>
</feature>
<dbReference type="STRING" id="862515.HMPREF0658_1660"/>
<evidence type="ECO:0000313" key="3">
    <source>
        <dbReference type="EMBL" id="EFM01540.1"/>
    </source>
</evidence>
<sequence length="457" mass="50483">MKKTFIILCLSFAVLTAKSQGVIGTWTGKLTVQNMQLTLTFHVNKDADGKHVCTMDSPDQSVKGVPTTVNLLTDDSLNVSIPSIAGTYAGKLEGNILKGTFTQFGCPFKIEMQRGEERLSRPQEPKQPFPYLTEEVKFTNEKASATFAGTLCYPVGYNAKSKKKVPVVLMVTGSGQENRNEEIFDHKPFLVLADFLARNGIASLRYDDRGTAESTGDATHSTMFDNAADALSGFKYLQSLRRFSTIGILGHSEGGCIAFILAAQGHPDFIVSLAGVGTRGDSLLLKQLYLALSAQSPKAVIDDYCKAMKDVYAYKEAHPHVENAEQALTDILQNAGVTMSQLQRTSLLETLKNENAWWLNFISTDMGEYVAKTRCPVMAINGAKDLQVTAKDNLDAIRRLLPSNKANLIKEYPDLNHLFQHCTTGQILEYRQIEETFSPEVMQDIVQWIKNLPVGHK</sequence>
<dbReference type="InterPro" id="IPR053145">
    <property type="entry name" value="AB_hydrolase_Est10"/>
</dbReference>
<feature type="signal peptide" evidence="1">
    <location>
        <begin position="1"/>
        <end position="19"/>
    </location>
</feature>
<dbReference type="Gene3D" id="3.40.50.1820">
    <property type="entry name" value="alpha/beta hydrolase"/>
    <property type="match status" value="1"/>
</dbReference>
<evidence type="ECO:0000313" key="4">
    <source>
        <dbReference type="Proteomes" id="UP000004394"/>
    </source>
</evidence>
<organism evidence="3 4">
    <name type="scientific">Hoylesella marshii DSM 16973 = JCM 13450</name>
    <dbReference type="NCBI Taxonomy" id="862515"/>
    <lineage>
        <taxon>Bacteria</taxon>
        <taxon>Pseudomonadati</taxon>
        <taxon>Bacteroidota</taxon>
        <taxon>Bacteroidia</taxon>
        <taxon>Bacteroidales</taxon>
        <taxon>Prevotellaceae</taxon>
        <taxon>Hoylesella</taxon>
    </lineage>
</organism>
<dbReference type="InterPro" id="IPR000383">
    <property type="entry name" value="Xaa-Pro-like_dom"/>
</dbReference>
<evidence type="ECO:0000259" key="2">
    <source>
        <dbReference type="Pfam" id="PF02129"/>
    </source>
</evidence>
<keyword evidence="1" id="KW-0732">Signal</keyword>